<reference evidence="1 2" key="1">
    <citation type="journal article" date="2019" name="Nat. Ecol. Evol.">
        <title>Megaphylogeny resolves global patterns of mushroom evolution.</title>
        <authorList>
            <person name="Varga T."/>
            <person name="Krizsan K."/>
            <person name="Foldi C."/>
            <person name="Dima B."/>
            <person name="Sanchez-Garcia M."/>
            <person name="Sanchez-Ramirez S."/>
            <person name="Szollosi G.J."/>
            <person name="Szarkandi J.G."/>
            <person name="Papp V."/>
            <person name="Albert L."/>
            <person name="Andreopoulos W."/>
            <person name="Angelini C."/>
            <person name="Antonin V."/>
            <person name="Barry K.W."/>
            <person name="Bougher N.L."/>
            <person name="Buchanan P."/>
            <person name="Buyck B."/>
            <person name="Bense V."/>
            <person name="Catcheside P."/>
            <person name="Chovatia M."/>
            <person name="Cooper J."/>
            <person name="Damon W."/>
            <person name="Desjardin D."/>
            <person name="Finy P."/>
            <person name="Geml J."/>
            <person name="Haridas S."/>
            <person name="Hughes K."/>
            <person name="Justo A."/>
            <person name="Karasinski D."/>
            <person name="Kautmanova I."/>
            <person name="Kiss B."/>
            <person name="Kocsube S."/>
            <person name="Kotiranta H."/>
            <person name="LaButti K.M."/>
            <person name="Lechner B.E."/>
            <person name="Liimatainen K."/>
            <person name="Lipzen A."/>
            <person name="Lukacs Z."/>
            <person name="Mihaltcheva S."/>
            <person name="Morgado L.N."/>
            <person name="Niskanen T."/>
            <person name="Noordeloos M.E."/>
            <person name="Ohm R.A."/>
            <person name="Ortiz-Santana B."/>
            <person name="Ovrebo C."/>
            <person name="Racz N."/>
            <person name="Riley R."/>
            <person name="Savchenko A."/>
            <person name="Shiryaev A."/>
            <person name="Soop K."/>
            <person name="Spirin V."/>
            <person name="Szebenyi C."/>
            <person name="Tomsovsky M."/>
            <person name="Tulloss R.E."/>
            <person name="Uehling J."/>
            <person name="Grigoriev I.V."/>
            <person name="Vagvolgyi C."/>
            <person name="Papp T."/>
            <person name="Martin F.M."/>
            <person name="Miettinen O."/>
            <person name="Hibbett D.S."/>
            <person name="Nagy L.G."/>
        </authorList>
    </citation>
    <scope>NUCLEOTIDE SEQUENCE [LARGE SCALE GENOMIC DNA]</scope>
    <source>
        <strain evidence="1 2">NL-1719</strain>
    </source>
</reference>
<evidence type="ECO:0000313" key="2">
    <source>
        <dbReference type="Proteomes" id="UP000308600"/>
    </source>
</evidence>
<name>A0ACD3BI96_9AGAR</name>
<organism evidence="1 2">
    <name type="scientific">Pluteus cervinus</name>
    <dbReference type="NCBI Taxonomy" id="181527"/>
    <lineage>
        <taxon>Eukaryota</taxon>
        <taxon>Fungi</taxon>
        <taxon>Dikarya</taxon>
        <taxon>Basidiomycota</taxon>
        <taxon>Agaricomycotina</taxon>
        <taxon>Agaricomycetes</taxon>
        <taxon>Agaricomycetidae</taxon>
        <taxon>Agaricales</taxon>
        <taxon>Pluteineae</taxon>
        <taxon>Pluteaceae</taxon>
        <taxon>Pluteus</taxon>
    </lineage>
</organism>
<dbReference type="EMBL" id="ML208259">
    <property type="protein sequence ID" value="TFK77412.1"/>
    <property type="molecule type" value="Genomic_DNA"/>
</dbReference>
<protein>
    <submittedName>
        <fullName evidence="1">NAF1-domain-containing protein</fullName>
    </submittedName>
</protein>
<gene>
    <name evidence="1" type="ORF">BDN72DRAFT_891155</name>
</gene>
<evidence type="ECO:0000313" key="1">
    <source>
        <dbReference type="EMBL" id="TFK77412.1"/>
    </source>
</evidence>
<dbReference type="Proteomes" id="UP000308600">
    <property type="component" value="Unassembled WGS sequence"/>
</dbReference>
<accession>A0ACD3BI96</accession>
<proteinExistence type="predicted"/>
<keyword evidence="2" id="KW-1185">Reference proteome</keyword>
<sequence length="522" mass="57697">MDTGFKPPHAIPQDLLLIYDILGPQAVSAPHPVTVQEDDIESSDSENGSEDEIEAELKIGSGDEISPGDSTDSPDTTSDENDSSDEDEDSMPTGLQVANQDDDEDPVPSATNGAYFLTKNEVSDTEIRWPEIQEVGPGETLEKVGEITTIVDRVVIVKGTPSHVSNVANQRALDSDTLLVFPDRRVLGYVYETFGPTSQPLYQVRFPKDHQIDLDKVKIGLEVFHVPERSRFVFLSQIKHFKGSDASNVYDEEPGDDELEFSDDEAEAAYKRGFKQKRAGSRASSVASSRRDTPSRSLGPETHPDAFSGNAYDAHSPYDLDYGAGPSRPTPIPYDDPYAETYVPESPEAPSSPQKIADDSMGRGQDYPTRGRGGNQRRPFGRDRGRARGRGQFPPFRGGRRSRHNSASSEVHSPLPMDTSYVEPTTEQFFQPPAYPAQVPGFWNPIQQPSYPMMVQPHINPRFFSNFAPNMGGVQPQSFFQVPQYTPPPYDPVQSFNITPTSSSGVHDDQTHEWTVPNNDNS</sequence>